<comment type="caution">
    <text evidence="2">The sequence shown here is derived from an EMBL/GenBank/DDBJ whole genome shotgun (WGS) entry which is preliminary data.</text>
</comment>
<dbReference type="Pfam" id="PF00293">
    <property type="entry name" value="NUDIX"/>
    <property type="match status" value="1"/>
</dbReference>
<dbReference type="InterPro" id="IPR015797">
    <property type="entry name" value="NUDIX_hydrolase-like_dom_sf"/>
</dbReference>
<feature type="domain" description="Nudix hydrolase" evidence="1">
    <location>
        <begin position="8"/>
        <end position="93"/>
    </location>
</feature>
<organism evidence="2">
    <name type="scientific">Paenibacillus sp. SYP-B3998</name>
    <dbReference type="NCBI Taxonomy" id="2678564"/>
    <lineage>
        <taxon>Bacteria</taxon>
        <taxon>Bacillati</taxon>
        <taxon>Bacillota</taxon>
        <taxon>Bacilli</taxon>
        <taxon>Bacillales</taxon>
        <taxon>Paenibacillaceae</taxon>
        <taxon>Paenibacillus</taxon>
    </lineage>
</organism>
<sequence>MFAINVEGLIIKDNKVLIGRRSMNEEHAGGKLPLIGGTVEEGGNSNDVLENNLKREIMEETGLEVNNLKYVNNTSFVTESGTNVINIVFSCEWLSGDAVVPCNHFPF</sequence>
<reference evidence="2" key="1">
    <citation type="submission" date="2020-02" db="EMBL/GenBank/DDBJ databases">
        <authorList>
            <person name="Shen X.-R."/>
            <person name="Zhang Y.-X."/>
        </authorList>
    </citation>
    <scope>NUCLEOTIDE SEQUENCE</scope>
    <source>
        <strain evidence="2">SYP-B3998</strain>
    </source>
</reference>
<evidence type="ECO:0000313" key="2">
    <source>
        <dbReference type="EMBL" id="NEW07510.1"/>
    </source>
</evidence>
<name>A0A6G3ZZI3_9BACL</name>
<evidence type="ECO:0000259" key="1">
    <source>
        <dbReference type="Pfam" id="PF00293"/>
    </source>
</evidence>
<dbReference type="AlphaFoldDB" id="A0A6G3ZZI3"/>
<accession>A0A6G3ZZI3</accession>
<dbReference type="InterPro" id="IPR000086">
    <property type="entry name" value="NUDIX_hydrolase_dom"/>
</dbReference>
<dbReference type="EMBL" id="JAAIKC010000005">
    <property type="protein sequence ID" value="NEW07510.1"/>
    <property type="molecule type" value="Genomic_DNA"/>
</dbReference>
<dbReference type="SUPFAM" id="SSF55811">
    <property type="entry name" value="Nudix"/>
    <property type="match status" value="1"/>
</dbReference>
<dbReference type="RefSeq" id="WP_163948596.1">
    <property type="nucleotide sequence ID" value="NZ_JAAIKC010000005.1"/>
</dbReference>
<gene>
    <name evidence="2" type="ORF">GK047_16005</name>
</gene>
<proteinExistence type="predicted"/>
<dbReference type="Gene3D" id="3.90.79.10">
    <property type="entry name" value="Nucleoside Triphosphate Pyrophosphohydrolase"/>
    <property type="match status" value="1"/>
</dbReference>
<protein>
    <submittedName>
        <fullName evidence="2">NUDIX domain-containing protein</fullName>
    </submittedName>
</protein>